<reference evidence="8" key="1">
    <citation type="submission" date="2016-03" db="EMBL/GenBank/DDBJ databases">
        <authorList>
            <person name="Devillers Hugo."/>
        </authorList>
    </citation>
    <scope>NUCLEOTIDE SEQUENCE [LARGE SCALE GENOMIC DNA]</scope>
</reference>
<feature type="region of interest" description="Disordered" evidence="4">
    <location>
        <begin position="1165"/>
        <end position="1220"/>
    </location>
</feature>
<evidence type="ECO:0000313" key="7">
    <source>
        <dbReference type="EMBL" id="SCU78151.1"/>
    </source>
</evidence>
<evidence type="ECO:0000259" key="6">
    <source>
        <dbReference type="Pfam" id="PF25772"/>
    </source>
</evidence>
<keyword evidence="3" id="KW-0539">Nucleus</keyword>
<dbReference type="InterPro" id="IPR016024">
    <property type="entry name" value="ARM-type_fold"/>
</dbReference>
<sequence length="1220" mass="134757">MDQDEVARSLELEDKLAQIRQQIHSKLDNQKHVAIILSAVEENMVEQKGDQIATKNVVNYLVSLLALLAQATDPETHEIREAQIATSATYLLDIMFRYVPKKLLRSKFADILTQIAPCITGENAGAPLIRPAIGCLESLLVAQDSQAWNNTQNLAIAPSRGLSGLLELSLDPRPKVRKRAQDAVSNIMANPPASPSAEHVAAPMVAEFTIDALASAVKEAATASNKKIRAQGGLSEINAKSIHILKLIKAVVFTKQWPAARFDALCDLLLEISRSADQFLVSSAFKCFEALFQAIGESAVSSGLAEDRFARFLGIIFSLKPSNSDAHLAAAWIAVVSQGVAVFGSYRPVECLDSLPEVIKTLSDYLSSEIPEIYQSACKCIERILTEAISDDCLLSPPLVEEKVYEKVDDTVAFLSGKFVEFLSIKYAHCARGILGALTVAVKKLGSRCNPDFLAPLEIVGRWRSSEDNFLELRTEIEAVLGAGISAVGPDVILGCLPLNLIKASDENPGRAWLIPLIRDHTRNSRLSVFVQQLMPLITFFDEKVKALSEESLQGKVFETVVSQLWSTLPNFCDLPVDLRDSFTDAFASDLSSLLYGKVELRPVICHSFKNLVQSNYQYTSGVNEPSKLVQQEFPVSEAQKNLDYLGTKASNLLAVLFNVYTQTAPNARGYILDTIAAVVGITPSQELTKTFNNVCGMLKKAFDEEPKANKGNQSSMKMSATLLDLIIVMATYVPESSYSALFSIFNTTVNSSDALTQKRAYRIISKLSETQKGSDAILKYIDDIENVLIQSSKNVHTSAKATRLNAIKSLIEILPLNHAEFMIQIVPEVILATKENNEKSREASFDTLIGMATKMSQEGCVMRLSKIPGYDSATADQPASVAEFFKITSAGLIGESQHMVSATITAYSCLIFEFKDQVATDILMDIYDTIELYLTSNSREIVKSAIGFTKVCCLALPEELMRPKIPSLLPKLLRWSHEHTGHFKAKVKHIIERLIRKYGYDDIDQHFPEEDKRLLVNIRKSRDRSKRKAEDDKNAAPQLAQSSTKGSRFMSALDEALYESSNDEKDKQEETSGKRVKDTRFIVESRENPLDLLDSQTLAHISSTRPKKFDGKAKRKAATDDVFSFDADGKLTVKNDKSEMKDEDILGSATSGINAYLDAVKQGPVRGQKNKLKFKKGSRAGDNMSDDESHEQPSRGFEVKSKKVIKKRGGPKFKSKRKL</sequence>
<evidence type="ECO:0000256" key="2">
    <source>
        <dbReference type="ARBA" id="ARBA00007690"/>
    </source>
</evidence>
<dbReference type="InterPro" id="IPR012978">
    <property type="entry name" value="HEAT_RRP12"/>
</dbReference>
<proteinExistence type="inferred from homology"/>
<dbReference type="Pfam" id="PF08161">
    <property type="entry name" value="RRP12_HEAT"/>
    <property type="match status" value="1"/>
</dbReference>
<organism evidence="7 8">
    <name type="scientific">Lachancea meyersii CBS 8951</name>
    <dbReference type="NCBI Taxonomy" id="1266667"/>
    <lineage>
        <taxon>Eukaryota</taxon>
        <taxon>Fungi</taxon>
        <taxon>Dikarya</taxon>
        <taxon>Ascomycota</taxon>
        <taxon>Saccharomycotina</taxon>
        <taxon>Saccharomycetes</taxon>
        <taxon>Saccharomycetales</taxon>
        <taxon>Saccharomycetaceae</taxon>
        <taxon>Lachancea</taxon>
    </lineage>
</organism>
<keyword evidence="8" id="KW-1185">Reference proteome</keyword>
<evidence type="ECO:0000259" key="5">
    <source>
        <dbReference type="Pfam" id="PF08161"/>
    </source>
</evidence>
<comment type="similarity">
    <text evidence="2">Belongs to the RRP12 family.</text>
</comment>
<dbReference type="InterPro" id="IPR052087">
    <property type="entry name" value="RRP12"/>
</dbReference>
<dbReference type="Proteomes" id="UP000191144">
    <property type="component" value="Chromosome A"/>
</dbReference>
<dbReference type="GO" id="GO:0005634">
    <property type="term" value="C:nucleus"/>
    <property type="evidence" value="ECO:0007669"/>
    <property type="project" value="UniProtKB-SubCell"/>
</dbReference>
<feature type="compositionally biased region" description="Basic and acidic residues" evidence="4">
    <location>
        <begin position="1063"/>
        <end position="1081"/>
    </location>
</feature>
<feature type="compositionally biased region" description="Basic residues" evidence="4">
    <location>
        <begin position="1169"/>
        <end position="1179"/>
    </location>
</feature>
<evidence type="ECO:0000256" key="3">
    <source>
        <dbReference type="ARBA" id="ARBA00023242"/>
    </source>
</evidence>
<evidence type="ECO:0000256" key="4">
    <source>
        <dbReference type="SAM" id="MobiDB-lite"/>
    </source>
</evidence>
<dbReference type="PANTHER" id="PTHR48287">
    <property type="entry name" value="ARM REPEAT SUPERFAMILY PROTEIN"/>
    <property type="match status" value="1"/>
</dbReference>
<feature type="domain" description="RRP12 N-terminal HEAT" evidence="6">
    <location>
        <begin position="24"/>
        <end position="252"/>
    </location>
</feature>
<protein>
    <submittedName>
        <fullName evidence="7">LAME_0A03488g1_1</fullName>
    </submittedName>
</protein>
<dbReference type="SUPFAM" id="SSF48371">
    <property type="entry name" value="ARM repeat"/>
    <property type="match status" value="1"/>
</dbReference>
<dbReference type="PANTHER" id="PTHR48287:SF1">
    <property type="entry name" value="ARM REPEAT SUPERFAMILY PROTEIN"/>
    <property type="match status" value="1"/>
</dbReference>
<dbReference type="OrthoDB" id="2192888at2759"/>
<evidence type="ECO:0000256" key="1">
    <source>
        <dbReference type="ARBA" id="ARBA00004123"/>
    </source>
</evidence>
<name>A0A1G4INF7_9SACH</name>
<feature type="compositionally biased region" description="Basic and acidic residues" evidence="4">
    <location>
        <begin position="1191"/>
        <end position="1202"/>
    </location>
</feature>
<dbReference type="InterPro" id="IPR011989">
    <property type="entry name" value="ARM-like"/>
</dbReference>
<dbReference type="InterPro" id="IPR057860">
    <property type="entry name" value="HEAT_RRP12_N"/>
</dbReference>
<dbReference type="Gene3D" id="1.25.10.10">
    <property type="entry name" value="Leucine-rich Repeat Variant"/>
    <property type="match status" value="2"/>
</dbReference>
<comment type="subcellular location">
    <subcellularLocation>
        <location evidence="1">Nucleus</location>
    </subcellularLocation>
</comment>
<accession>A0A1G4INF7</accession>
<dbReference type="Pfam" id="PF25772">
    <property type="entry name" value="HEAT_RRP12_N"/>
    <property type="match status" value="1"/>
</dbReference>
<dbReference type="AlphaFoldDB" id="A0A1G4INF7"/>
<gene>
    <name evidence="7" type="ORF">LAME_0A03488G</name>
</gene>
<feature type="domain" description="RRP12 HEAT" evidence="5">
    <location>
        <begin position="368"/>
        <end position="664"/>
    </location>
</feature>
<feature type="region of interest" description="Disordered" evidence="4">
    <location>
        <begin position="1022"/>
        <end position="1081"/>
    </location>
</feature>
<dbReference type="EMBL" id="LT598483">
    <property type="protein sequence ID" value="SCU78151.1"/>
    <property type="molecule type" value="Genomic_DNA"/>
</dbReference>
<feature type="compositionally biased region" description="Basic residues" evidence="4">
    <location>
        <begin position="1203"/>
        <end position="1220"/>
    </location>
</feature>
<evidence type="ECO:0000313" key="8">
    <source>
        <dbReference type="Proteomes" id="UP000191144"/>
    </source>
</evidence>